<reference evidence="1" key="1">
    <citation type="journal article" date="2015" name="Nature">
        <title>Complex archaea that bridge the gap between prokaryotes and eukaryotes.</title>
        <authorList>
            <person name="Spang A."/>
            <person name="Saw J.H."/>
            <person name="Jorgensen S.L."/>
            <person name="Zaremba-Niedzwiedzka K."/>
            <person name="Martijn J."/>
            <person name="Lind A.E."/>
            <person name="van Eijk R."/>
            <person name="Schleper C."/>
            <person name="Guy L."/>
            <person name="Ettema T.J."/>
        </authorList>
    </citation>
    <scope>NUCLEOTIDE SEQUENCE</scope>
</reference>
<proteinExistence type="predicted"/>
<comment type="caution">
    <text evidence="1">The sequence shown here is derived from an EMBL/GenBank/DDBJ whole genome shotgun (WGS) entry which is preliminary data.</text>
</comment>
<organism evidence="1">
    <name type="scientific">marine sediment metagenome</name>
    <dbReference type="NCBI Taxonomy" id="412755"/>
    <lineage>
        <taxon>unclassified sequences</taxon>
        <taxon>metagenomes</taxon>
        <taxon>ecological metagenomes</taxon>
    </lineage>
</organism>
<dbReference type="EMBL" id="LAZR01067574">
    <property type="protein sequence ID" value="KKK51305.1"/>
    <property type="molecule type" value="Genomic_DNA"/>
</dbReference>
<accession>A0A0F8WSI7</accession>
<dbReference type="AlphaFoldDB" id="A0A0F8WSI7"/>
<name>A0A0F8WSI7_9ZZZZ</name>
<sequence length="186" mass="20585">MVMTMQRITVPASFVETGTGGDFKWPATSYGGTIRAVRVSSPQMNGNEPWKGFETFEAEQISLEISDLEVFESTQDQTIEEIQSYIGERPYFIQFTSRDGENTFEDVDPAERNAPNWQLQAGLRTFVRLALALGAVETNEDGSLSPDMSLLQDLQEDGGEIVGTRVGFSVIHRKGYANLATIFSVS</sequence>
<gene>
    <name evidence="1" type="ORF">LCGC14_3116290</name>
</gene>
<evidence type="ECO:0000313" key="1">
    <source>
        <dbReference type="EMBL" id="KKK51305.1"/>
    </source>
</evidence>
<protein>
    <submittedName>
        <fullName evidence="1">Uncharacterized protein</fullName>
    </submittedName>
</protein>